<proteinExistence type="predicted"/>
<reference evidence="1" key="1">
    <citation type="submission" date="2015-12" db="EMBL/GenBank/DDBJ databases">
        <title>De novo transcriptome assembly of four potential Pierce s Disease insect vectors from Arizona vineyards.</title>
        <authorList>
            <person name="Tassone E.E."/>
        </authorList>
    </citation>
    <scope>NUCLEOTIDE SEQUENCE</scope>
</reference>
<organism evidence="1">
    <name type="scientific">Clastoptera arizonana</name>
    <name type="common">Arizona spittle bug</name>
    <dbReference type="NCBI Taxonomy" id="38151"/>
    <lineage>
        <taxon>Eukaryota</taxon>
        <taxon>Metazoa</taxon>
        <taxon>Ecdysozoa</taxon>
        <taxon>Arthropoda</taxon>
        <taxon>Hexapoda</taxon>
        <taxon>Insecta</taxon>
        <taxon>Pterygota</taxon>
        <taxon>Neoptera</taxon>
        <taxon>Paraneoptera</taxon>
        <taxon>Hemiptera</taxon>
        <taxon>Auchenorrhyncha</taxon>
        <taxon>Cercopoidea</taxon>
        <taxon>Clastopteridae</taxon>
        <taxon>Clastoptera</taxon>
    </lineage>
</organism>
<sequence>MLSLRNNIIELVSTNSVECKNCITLCEAYQPADVKVLIPADCKSGNQLIAHNGVRPRSEHRSVYVCSGPPPYCVQLYTNGHRVLETAWSEIHRASIFDRKLREVLLQ</sequence>
<protein>
    <submittedName>
        <fullName evidence="1">Uncharacterized protein</fullName>
    </submittedName>
</protein>
<name>A0A1B6DLX5_9HEMI</name>
<dbReference type="EMBL" id="GEDC01010619">
    <property type="protein sequence ID" value="JAS26679.1"/>
    <property type="molecule type" value="Transcribed_RNA"/>
</dbReference>
<dbReference type="AlphaFoldDB" id="A0A1B6DLX5"/>
<evidence type="ECO:0000313" key="1">
    <source>
        <dbReference type="EMBL" id="JAS26679.1"/>
    </source>
</evidence>
<gene>
    <name evidence="1" type="ORF">g.1164</name>
</gene>
<accession>A0A1B6DLX5</accession>